<name>A0ABS1J9T8_9BACL</name>
<keyword evidence="2" id="KW-1185">Reference proteome</keyword>
<comment type="caution">
    <text evidence="1">The sequence shown here is derived from an EMBL/GenBank/DDBJ whole genome shotgun (WGS) entry which is preliminary data.</text>
</comment>
<organism evidence="1 2">
    <name type="scientific">Tumebacillus amylolyticus</name>
    <dbReference type="NCBI Taxonomy" id="2801339"/>
    <lineage>
        <taxon>Bacteria</taxon>
        <taxon>Bacillati</taxon>
        <taxon>Bacillota</taxon>
        <taxon>Bacilli</taxon>
        <taxon>Bacillales</taxon>
        <taxon>Alicyclobacillaceae</taxon>
        <taxon>Tumebacillus</taxon>
    </lineage>
</organism>
<gene>
    <name evidence="1" type="ORF">JJB07_10255</name>
</gene>
<dbReference type="EMBL" id="JAEQNB010000003">
    <property type="protein sequence ID" value="MBL0387032.1"/>
    <property type="molecule type" value="Genomic_DNA"/>
</dbReference>
<accession>A0ABS1J9T8</accession>
<protein>
    <recommendedName>
        <fullName evidence="3">Prepilin-type N-terminal cleavage/methylation domain-containing protein</fullName>
    </recommendedName>
</protein>
<sequence length="125" mass="13885">MILKKQNEQGFVLLETLLALFLLSLALLLAVELWQASAAQERRAQLHLVISRLALSTLEQARIQNPLPIGTSLRDVTSQLSTAVPVTETTVVSFDPTSGLTKINLTYTWQEGGHPFVQNWAALYR</sequence>
<proteinExistence type="predicted"/>
<dbReference type="Proteomes" id="UP000602284">
    <property type="component" value="Unassembled WGS sequence"/>
</dbReference>
<dbReference type="RefSeq" id="WP_201634613.1">
    <property type="nucleotide sequence ID" value="NZ_JAEQNB010000003.1"/>
</dbReference>
<reference evidence="1 2" key="1">
    <citation type="submission" date="2021-01" db="EMBL/GenBank/DDBJ databases">
        <title>Tumebacillus sp. strain ITR2 16S ribosomal RNA gene Genome sequencing and assembly.</title>
        <authorList>
            <person name="Kang M."/>
        </authorList>
    </citation>
    <scope>NUCLEOTIDE SEQUENCE [LARGE SCALE GENOMIC DNA]</scope>
    <source>
        <strain evidence="1 2">ITR2</strain>
    </source>
</reference>
<evidence type="ECO:0000313" key="1">
    <source>
        <dbReference type="EMBL" id="MBL0387032.1"/>
    </source>
</evidence>
<evidence type="ECO:0000313" key="2">
    <source>
        <dbReference type="Proteomes" id="UP000602284"/>
    </source>
</evidence>
<evidence type="ECO:0008006" key="3">
    <source>
        <dbReference type="Google" id="ProtNLM"/>
    </source>
</evidence>